<dbReference type="AlphaFoldDB" id="A0A9N7YMV4"/>
<keyword evidence="3" id="KW-1185">Reference proteome</keyword>
<reference evidence="2" key="1">
    <citation type="submission" date="2020-03" db="EMBL/GenBank/DDBJ databases">
        <authorList>
            <person name="Weist P."/>
        </authorList>
    </citation>
    <scope>NUCLEOTIDE SEQUENCE</scope>
</reference>
<dbReference type="EMBL" id="CADEAL010001189">
    <property type="protein sequence ID" value="CAB1429949.1"/>
    <property type="molecule type" value="Genomic_DNA"/>
</dbReference>
<accession>A0A9N7YMV4</accession>
<comment type="caution">
    <text evidence="2">The sequence shown here is derived from an EMBL/GenBank/DDBJ whole genome shotgun (WGS) entry which is preliminary data.</text>
</comment>
<keyword evidence="1" id="KW-0472">Membrane</keyword>
<name>A0A9N7YMV4_PLEPL</name>
<evidence type="ECO:0000313" key="2">
    <source>
        <dbReference type="EMBL" id="CAB1429949.1"/>
    </source>
</evidence>
<evidence type="ECO:0000256" key="1">
    <source>
        <dbReference type="SAM" id="Phobius"/>
    </source>
</evidence>
<dbReference type="Proteomes" id="UP001153269">
    <property type="component" value="Unassembled WGS sequence"/>
</dbReference>
<organism evidence="2 3">
    <name type="scientific">Pleuronectes platessa</name>
    <name type="common">European plaice</name>
    <dbReference type="NCBI Taxonomy" id="8262"/>
    <lineage>
        <taxon>Eukaryota</taxon>
        <taxon>Metazoa</taxon>
        <taxon>Chordata</taxon>
        <taxon>Craniata</taxon>
        <taxon>Vertebrata</taxon>
        <taxon>Euteleostomi</taxon>
        <taxon>Actinopterygii</taxon>
        <taxon>Neopterygii</taxon>
        <taxon>Teleostei</taxon>
        <taxon>Neoteleostei</taxon>
        <taxon>Acanthomorphata</taxon>
        <taxon>Carangaria</taxon>
        <taxon>Pleuronectiformes</taxon>
        <taxon>Pleuronectoidei</taxon>
        <taxon>Pleuronectidae</taxon>
        <taxon>Pleuronectes</taxon>
    </lineage>
</organism>
<gene>
    <name evidence="2" type="ORF">PLEPLA_LOCUS17929</name>
</gene>
<protein>
    <submittedName>
        <fullName evidence="2">Uncharacterized protein</fullName>
    </submittedName>
</protein>
<feature type="transmembrane region" description="Helical" evidence="1">
    <location>
        <begin position="79"/>
        <end position="98"/>
    </location>
</feature>
<keyword evidence="1" id="KW-0812">Transmembrane</keyword>
<keyword evidence="1" id="KW-1133">Transmembrane helix</keyword>
<sequence>MGIESTRLAHHVSAVARNVPTIRCSREASTYSITSPTGVIVEGLMGAVHISSTVRLVSKRTGSRQGGDELNVKGIRRTLRMNAAVIVVALMAPCYIRLYPRSCDLYAERVRS</sequence>
<proteinExistence type="predicted"/>
<evidence type="ECO:0000313" key="3">
    <source>
        <dbReference type="Proteomes" id="UP001153269"/>
    </source>
</evidence>